<dbReference type="EMBL" id="CM056741">
    <property type="protein sequence ID" value="KAJ8686363.1"/>
    <property type="molecule type" value="Genomic_DNA"/>
</dbReference>
<keyword evidence="2" id="KW-1185">Reference proteome</keyword>
<name>A0ACC2PS96_9HYME</name>
<evidence type="ECO:0000313" key="2">
    <source>
        <dbReference type="Proteomes" id="UP001239111"/>
    </source>
</evidence>
<gene>
    <name evidence="1" type="ORF">QAD02_022157</name>
</gene>
<comment type="caution">
    <text evidence="1">The sequence shown here is derived from an EMBL/GenBank/DDBJ whole genome shotgun (WGS) entry which is preliminary data.</text>
</comment>
<evidence type="ECO:0000313" key="1">
    <source>
        <dbReference type="EMBL" id="KAJ8686363.1"/>
    </source>
</evidence>
<organism evidence="1 2">
    <name type="scientific">Eretmocerus hayati</name>
    <dbReference type="NCBI Taxonomy" id="131215"/>
    <lineage>
        <taxon>Eukaryota</taxon>
        <taxon>Metazoa</taxon>
        <taxon>Ecdysozoa</taxon>
        <taxon>Arthropoda</taxon>
        <taxon>Hexapoda</taxon>
        <taxon>Insecta</taxon>
        <taxon>Pterygota</taxon>
        <taxon>Neoptera</taxon>
        <taxon>Endopterygota</taxon>
        <taxon>Hymenoptera</taxon>
        <taxon>Apocrita</taxon>
        <taxon>Proctotrupomorpha</taxon>
        <taxon>Chalcidoidea</taxon>
        <taxon>Aphelinidae</taxon>
        <taxon>Aphelininae</taxon>
        <taxon>Eretmocerus</taxon>
    </lineage>
</organism>
<reference evidence="1" key="1">
    <citation type="submission" date="2023-04" db="EMBL/GenBank/DDBJ databases">
        <title>A chromosome-level genome assembly of the parasitoid wasp Eretmocerus hayati.</title>
        <authorList>
            <person name="Zhong Y."/>
            <person name="Liu S."/>
            <person name="Liu Y."/>
        </authorList>
    </citation>
    <scope>NUCLEOTIDE SEQUENCE</scope>
    <source>
        <strain evidence="1">ZJU_SS_LIU_2023</strain>
    </source>
</reference>
<protein>
    <submittedName>
        <fullName evidence="1">Uncharacterized protein</fullName>
    </submittedName>
</protein>
<proteinExistence type="predicted"/>
<accession>A0ACC2PS96</accession>
<dbReference type="Proteomes" id="UP001239111">
    <property type="component" value="Chromosome 1"/>
</dbReference>
<sequence length="199" mass="22323">MSNRTVGVAEQSNNALADIAAVLRAILNQMQENAANAALQEKVSNTLCEKVTSAVLDLRTAINSILIMSSHVKKAQIDFLMAYMLKHPRFEQGRNNEPDGKTQRKDQWALLCRKYNKIGGTYRTPKSLQKKWKRMKSAAKKEWAENKKKPTGNVTGEEIKMMSKDTLKMMCIVGTSHGNGLPLVPEIGLGYRPEFDEIE</sequence>